<feature type="compositionally biased region" description="Basic residues" evidence="1">
    <location>
        <begin position="30"/>
        <end position="47"/>
    </location>
</feature>
<evidence type="ECO:0000313" key="3">
    <source>
        <dbReference type="Proteomes" id="UP000308671"/>
    </source>
</evidence>
<keyword evidence="3" id="KW-1185">Reference proteome</keyword>
<proteinExistence type="predicted"/>
<dbReference type="SUPFAM" id="SSF51197">
    <property type="entry name" value="Clavaminate synthase-like"/>
    <property type="match status" value="1"/>
</dbReference>
<name>A0A4S8QVX7_9HELO</name>
<organism evidence="2 3">
    <name type="scientific">Botrytis galanthina</name>
    <dbReference type="NCBI Taxonomy" id="278940"/>
    <lineage>
        <taxon>Eukaryota</taxon>
        <taxon>Fungi</taxon>
        <taxon>Dikarya</taxon>
        <taxon>Ascomycota</taxon>
        <taxon>Pezizomycotina</taxon>
        <taxon>Leotiomycetes</taxon>
        <taxon>Helotiales</taxon>
        <taxon>Sclerotiniaceae</taxon>
        <taxon>Botrytis</taxon>
    </lineage>
</organism>
<feature type="compositionally biased region" description="Basic and acidic residues" evidence="1">
    <location>
        <begin position="17"/>
        <end position="29"/>
    </location>
</feature>
<dbReference type="OrthoDB" id="4161428at2759"/>
<feature type="compositionally biased region" description="Basic and acidic residues" evidence="1">
    <location>
        <begin position="48"/>
        <end position="60"/>
    </location>
</feature>
<evidence type="ECO:0000313" key="2">
    <source>
        <dbReference type="EMBL" id="THV49120.1"/>
    </source>
</evidence>
<reference evidence="2 3" key="1">
    <citation type="submission" date="2017-12" db="EMBL/GenBank/DDBJ databases">
        <title>Comparative genomics of Botrytis spp.</title>
        <authorList>
            <person name="Valero-Jimenez C.A."/>
            <person name="Tapia P."/>
            <person name="Veloso J."/>
            <person name="Silva-Moreno E."/>
            <person name="Staats M."/>
            <person name="Valdes J.H."/>
            <person name="Van Kan J.A.L."/>
        </authorList>
    </citation>
    <scope>NUCLEOTIDE SEQUENCE [LARGE SCALE GENOMIC DNA]</scope>
    <source>
        <strain evidence="2 3">MUCL435</strain>
    </source>
</reference>
<feature type="region of interest" description="Disordered" evidence="1">
    <location>
        <begin position="1"/>
        <end position="71"/>
    </location>
</feature>
<comment type="caution">
    <text evidence="2">The sequence shown here is derived from an EMBL/GenBank/DDBJ whole genome shotgun (WGS) entry which is preliminary data.</text>
</comment>
<evidence type="ECO:0000256" key="1">
    <source>
        <dbReference type="SAM" id="MobiDB-lite"/>
    </source>
</evidence>
<gene>
    <name evidence="2" type="ORF">BGAL_0210g00040</name>
</gene>
<dbReference type="Proteomes" id="UP000308671">
    <property type="component" value="Unassembled WGS sequence"/>
</dbReference>
<dbReference type="EMBL" id="PQXL01000210">
    <property type="protein sequence ID" value="THV49120.1"/>
    <property type="molecule type" value="Genomic_DNA"/>
</dbReference>
<dbReference type="AlphaFoldDB" id="A0A4S8QVX7"/>
<evidence type="ECO:0008006" key="4">
    <source>
        <dbReference type="Google" id="ProtNLM"/>
    </source>
</evidence>
<accession>A0A4S8QVX7</accession>
<sequence>MSPRNQAAYQEDNELEAMEKQKQELDAKISKYKQRQAAKVRVRRSRAKRSEEKRQEENRKQRNRNQVQRAHRKFLNAPRLPEDVIESLRRRFENQKTKPDIYQARMAKVGLDILDRGTIIRGPASNKQNEVALFLDPDTFAVWLDNNDINSLKTTILKGFNSEGYPTTKPIQWEIVKQLYQKSIIDEAAEPINMPNLCTPADNEILLPSNIKSHMNFLSRVIDIAHFKIRGSGSNVVKYNADIECNLNFTIHTSPGSISGWHMESMGYMTIFLMKGNPGDYKLWPIAEIGHLSQERQKAVWEDFGRSGAAWQPPPDVKIMIYELQPNDALLMMPGTIHAPMSPTPCLLSGMIYYHKKLLARSFEVIDFLNRYPDGTNEDLPLQCLDIIPIILNLVQKEPETYGISDLDDFERICSETIARIRKRSKRSIWI</sequence>
<protein>
    <recommendedName>
        <fullName evidence="4">JmjC domain-containing protein</fullName>
    </recommendedName>
</protein>